<feature type="chain" id="PRO_5022145183" description="Lipoprotein" evidence="1">
    <location>
        <begin position="22"/>
        <end position="461"/>
    </location>
</feature>
<dbReference type="PROSITE" id="PS51257">
    <property type="entry name" value="PROKAR_LIPOPROTEIN"/>
    <property type="match status" value="1"/>
</dbReference>
<name>A0A540X702_9BACT</name>
<evidence type="ECO:0000256" key="1">
    <source>
        <dbReference type="SAM" id="SignalP"/>
    </source>
</evidence>
<organism evidence="2 3">
    <name type="scientific">Myxococcus llanfairpwllgwyngyllgogerychwyrndrobwllllantysiliogogogochensis</name>
    <dbReference type="NCBI Taxonomy" id="2590453"/>
    <lineage>
        <taxon>Bacteria</taxon>
        <taxon>Pseudomonadati</taxon>
        <taxon>Myxococcota</taxon>
        <taxon>Myxococcia</taxon>
        <taxon>Myxococcales</taxon>
        <taxon>Cystobacterineae</taxon>
        <taxon>Myxococcaceae</taxon>
        <taxon>Myxococcus</taxon>
    </lineage>
</organism>
<sequence length="461" mass="49198">MSRGARTGPLLAAMLALVVGAGCPGDVPPESCISGDPIGPIPPLVLVPVGEEASLRVTANPNMNCALDEGSFPESVTAEVQDPDNLPVQATVELTSGWGATLRFTPTMTGRYHVIVAFAPVGSLSQFDVYVAEDERQRPSVARLSGVPQCQHLDRTSSGTWVCDGRAHRGSGFPEQTVGRDHRPSTAVVGNVVWTMVEGQVRRFVDTGEGPLVRAGSALYPTSMATDVSPHTRLATETEYLVLDATTLYRYTFTEELGLSVARTSKWTEQPGLAFGSDSTQVIAMRVGPTLWLVSRFQAPVTFLARTRACPFQLDAQDHYVPVSGQPCQVLAGEPLGHGDGVLWTREVTSTPRGFTSVLHRHLVTAERGLVEEGVLALGDGLSVSVPELRAGPALPVITSFGSTGPAATPRWDAERNALLLVLLPGPGTNTGITRVSDHFTWTVNLDGLTDLRIHPWTSTP</sequence>
<dbReference type="OrthoDB" id="5381180at2"/>
<reference evidence="2 3" key="1">
    <citation type="submission" date="2019-06" db="EMBL/GenBank/DDBJ databases">
        <authorList>
            <person name="Livingstone P."/>
            <person name="Whitworth D."/>
        </authorList>
    </citation>
    <scope>NUCLEOTIDE SEQUENCE [LARGE SCALE GENOMIC DNA]</scope>
    <source>
        <strain evidence="2 3">AM401</strain>
    </source>
</reference>
<evidence type="ECO:0008006" key="4">
    <source>
        <dbReference type="Google" id="ProtNLM"/>
    </source>
</evidence>
<evidence type="ECO:0000313" key="2">
    <source>
        <dbReference type="EMBL" id="TQF16982.1"/>
    </source>
</evidence>
<gene>
    <name evidence="2" type="ORF">FJV41_05410</name>
</gene>
<keyword evidence="1" id="KW-0732">Signal</keyword>
<keyword evidence="3" id="KW-1185">Reference proteome</keyword>
<dbReference type="RefSeq" id="WP_141641324.1">
    <property type="nucleotide sequence ID" value="NZ_VIFM01000014.1"/>
</dbReference>
<feature type="signal peptide" evidence="1">
    <location>
        <begin position="1"/>
        <end position="21"/>
    </location>
</feature>
<dbReference type="EMBL" id="VIFM01000014">
    <property type="protein sequence ID" value="TQF16982.1"/>
    <property type="molecule type" value="Genomic_DNA"/>
</dbReference>
<comment type="caution">
    <text evidence="2">The sequence shown here is derived from an EMBL/GenBank/DDBJ whole genome shotgun (WGS) entry which is preliminary data.</text>
</comment>
<accession>A0A540X702</accession>
<proteinExistence type="predicted"/>
<protein>
    <recommendedName>
        <fullName evidence="4">Lipoprotein</fullName>
    </recommendedName>
</protein>
<evidence type="ECO:0000313" key="3">
    <source>
        <dbReference type="Proteomes" id="UP000315369"/>
    </source>
</evidence>
<dbReference type="AlphaFoldDB" id="A0A540X702"/>
<dbReference type="Proteomes" id="UP000315369">
    <property type="component" value="Unassembled WGS sequence"/>
</dbReference>